<dbReference type="RefSeq" id="WP_175442468.1">
    <property type="nucleotide sequence ID" value="NZ_CANMXG010000009.1"/>
</dbReference>
<evidence type="ECO:0000313" key="2">
    <source>
        <dbReference type="EMBL" id="EMJ5135154.1"/>
    </source>
</evidence>
<organism evidence="2">
    <name type="scientific">Providencia stuartii</name>
    <dbReference type="NCBI Taxonomy" id="588"/>
    <lineage>
        <taxon>Bacteria</taxon>
        <taxon>Pseudomonadati</taxon>
        <taxon>Pseudomonadota</taxon>
        <taxon>Gammaproteobacteria</taxon>
        <taxon>Enterobacterales</taxon>
        <taxon>Morganellaceae</taxon>
        <taxon>Providencia</taxon>
    </lineage>
</organism>
<feature type="compositionally biased region" description="Basic and acidic residues" evidence="1">
    <location>
        <begin position="1"/>
        <end position="10"/>
    </location>
</feature>
<dbReference type="EMBL" id="ABMABF030000009">
    <property type="protein sequence ID" value="EMJ5135154.1"/>
    <property type="molecule type" value="Genomic_DNA"/>
</dbReference>
<feature type="region of interest" description="Disordered" evidence="1">
    <location>
        <begin position="1"/>
        <end position="21"/>
    </location>
</feature>
<reference evidence="2" key="1">
    <citation type="submission" date="2024-02" db="EMBL/GenBank/DDBJ databases">
        <authorList>
            <consortium name="Clinical and Environmental Microbiology Branch: Whole genome sequencing antimicrobial resistance pathogens in the healthcare setting"/>
        </authorList>
    </citation>
    <scope>NUCLEOTIDE SEQUENCE</scope>
    <source>
        <strain evidence="2">2021GO-0154</strain>
    </source>
</reference>
<evidence type="ECO:0000256" key="1">
    <source>
        <dbReference type="SAM" id="MobiDB-lite"/>
    </source>
</evidence>
<name>A0AAI9GJ00_PROST</name>
<sequence>MNHRITDRHSKNNRSTNDVPISNMNNSFAMLMIYHGVTDSIVKPEAESSVPQSYKMRK</sequence>
<comment type="caution">
    <text evidence="2">The sequence shown here is derived from an EMBL/GenBank/DDBJ whole genome shotgun (WGS) entry which is preliminary data.</text>
</comment>
<protein>
    <submittedName>
        <fullName evidence="2">Uncharacterized protein</fullName>
    </submittedName>
</protein>
<dbReference type="GeneID" id="92277550"/>
<gene>
    <name evidence="2" type="ORF">RG298_002902</name>
</gene>
<proteinExistence type="predicted"/>
<accession>A0AAI9GJ00</accession>
<dbReference type="AlphaFoldDB" id="A0AAI9GJ00"/>